<evidence type="ECO:0000256" key="3">
    <source>
        <dbReference type="ARBA" id="ARBA00022833"/>
    </source>
</evidence>
<dbReference type="PANTHER" id="PTHR16442:SF1">
    <property type="entry name" value="RING FINGER PROTEIN 17"/>
    <property type="match status" value="1"/>
</dbReference>
<dbReference type="EnsemblMetazoa" id="AMIN009358-RA">
    <property type="protein sequence ID" value="AMIN009358-PA"/>
    <property type="gene ID" value="AMIN009358"/>
</dbReference>
<reference evidence="5" key="2">
    <citation type="submission" date="2020-05" db="UniProtKB">
        <authorList>
            <consortium name="EnsemblMetazoa"/>
        </authorList>
    </citation>
    <scope>IDENTIFICATION</scope>
    <source>
        <strain evidence="5">MINIMUS1</strain>
    </source>
</reference>
<evidence type="ECO:0000256" key="4">
    <source>
        <dbReference type="SAM" id="MobiDB-lite"/>
    </source>
</evidence>
<keyword evidence="1" id="KW-0479">Metal-binding</keyword>
<name>A0A182WG60_9DIPT</name>
<dbReference type="GO" id="GO:0008270">
    <property type="term" value="F:zinc ion binding"/>
    <property type="evidence" value="ECO:0007669"/>
    <property type="project" value="UniProtKB-KW"/>
</dbReference>
<evidence type="ECO:0000256" key="2">
    <source>
        <dbReference type="ARBA" id="ARBA00022771"/>
    </source>
</evidence>
<dbReference type="Gene3D" id="3.30.40.10">
    <property type="entry name" value="Zinc/RING finger domain, C3HC4 (zinc finger)"/>
    <property type="match status" value="1"/>
</dbReference>
<dbReference type="PANTHER" id="PTHR16442">
    <property type="entry name" value="RING FINGER PROTEIN 17"/>
    <property type="match status" value="1"/>
</dbReference>
<feature type="compositionally biased region" description="Basic and acidic residues" evidence="4">
    <location>
        <begin position="384"/>
        <end position="399"/>
    </location>
</feature>
<keyword evidence="3" id="KW-0862">Zinc</keyword>
<dbReference type="Proteomes" id="UP000075920">
    <property type="component" value="Unassembled WGS sequence"/>
</dbReference>
<keyword evidence="6" id="KW-1185">Reference proteome</keyword>
<dbReference type="VEuPathDB" id="VectorBase:AMIN009358"/>
<evidence type="ECO:0008006" key="7">
    <source>
        <dbReference type="Google" id="ProtNLM"/>
    </source>
</evidence>
<dbReference type="STRING" id="112268.A0A182WG60"/>
<dbReference type="PROSITE" id="PS00518">
    <property type="entry name" value="ZF_RING_1"/>
    <property type="match status" value="1"/>
</dbReference>
<keyword evidence="2" id="KW-0863">Zinc-finger</keyword>
<feature type="region of interest" description="Disordered" evidence="4">
    <location>
        <begin position="343"/>
        <end position="435"/>
    </location>
</feature>
<feature type="compositionally biased region" description="Basic and acidic residues" evidence="4">
    <location>
        <begin position="415"/>
        <end position="435"/>
    </location>
</feature>
<dbReference type="SUPFAM" id="SSF57850">
    <property type="entry name" value="RING/U-box"/>
    <property type="match status" value="1"/>
</dbReference>
<dbReference type="AlphaFoldDB" id="A0A182WG60"/>
<organism evidence="5 6">
    <name type="scientific">Anopheles minimus</name>
    <dbReference type="NCBI Taxonomy" id="112268"/>
    <lineage>
        <taxon>Eukaryota</taxon>
        <taxon>Metazoa</taxon>
        <taxon>Ecdysozoa</taxon>
        <taxon>Arthropoda</taxon>
        <taxon>Hexapoda</taxon>
        <taxon>Insecta</taxon>
        <taxon>Pterygota</taxon>
        <taxon>Neoptera</taxon>
        <taxon>Endopterygota</taxon>
        <taxon>Diptera</taxon>
        <taxon>Nematocera</taxon>
        <taxon>Culicoidea</taxon>
        <taxon>Culicidae</taxon>
        <taxon>Anophelinae</taxon>
        <taxon>Anopheles</taxon>
    </lineage>
</organism>
<sequence>MDEELSLKLRFSTENKMVLIHIGNLKRTDRPLTWLPEPTCDGCTLPFTYHADELYNRLPLLLSCKHLLCGLCVREHSLSDSIKCERCKKHVPLPGSYENVTEAFQPSYYMLGMMAQMQQELKNVEQYYESEHKKAKKIKNPTLANELPEDFPIESLSSSDISSTRKMKAVLERAYDSYEKAKHALDRRSESYPKTVDQVVQKINGHFLAIHNALQIEQDRALLLVRKTYLEQLQHIENQQQHLIACKKRLLEMHERLCKFYNNSNHSDDESWLQFRGEVKHFLERVRMKLSVPSGSCDPKLVVCYSDSDNFVKSISSSYRLVFSDLSKSAQLVPFTASKKHRRLASDVAESSKKGESDAGEWKLLDRSKHHESSARVQEPVPMQKEKMSDRSKHHESVARKTVSVQEQSHPVPNHSERERKLSDRSKHYESVARK</sequence>
<dbReference type="InterPro" id="IPR013083">
    <property type="entry name" value="Znf_RING/FYVE/PHD"/>
</dbReference>
<accession>A0A182WG60</accession>
<proteinExistence type="predicted"/>
<evidence type="ECO:0000313" key="6">
    <source>
        <dbReference type="Proteomes" id="UP000075920"/>
    </source>
</evidence>
<evidence type="ECO:0000256" key="1">
    <source>
        <dbReference type="ARBA" id="ARBA00022723"/>
    </source>
</evidence>
<dbReference type="InterPro" id="IPR017907">
    <property type="entry name" value="Znf_RING_CS"/>
</dbReference>
<protein>
    <recommendedName>
        <fullName evidence="7">RING-type domain-containing protein</fullName>
    </recommendedName>
</protein>
<feature type="compositionally biased region" description="Basic and acidic residues" evidence="4">
    <location>
        <begin position="350"/>
        <end position="374"/>
    </location>
</feature>
<evidence type="ECO:0000313" key="5">
    <source>
        <dbReference type="EnsemblMetazoa" id="AMIN009358-PA"/>
    </source>
</evidence>
<reference evidence="6" key="1">
    <citation type="submission" date="2013-03" db="EMBL/GenBank/DDBJ databases">
        <title>The Genome Sequence of Anopheles minimus MINIMUS1.</title>
        <authorList>
            <consortium name="The Broad Institute Genomics Platform"/>
            <person name="Neafsey D.E."/>
            <person name="Walton C."/>
            <person name="Walker B."/>
            <person name="Young S.K."/>
            <person name="Zeng Q."/>
            <person name="Gargeya S."/>
            <person name="Fitzgerald M."/>
            <person name="Haas B."/>
            <person name="Abouelleil A."/>
            <person name="Allen A.W."/>
            <person name="Alvarado L."/>
            <person name="Arachchi H.M."/>
            <person name="Berlin A.M."/>
            <person name="Chapman S.B."/>
            <person name="Gainer-Dewar J."/>
            <person name="Goldberg J."/>
            <person name="Griggs A."/>
            <person name="Gujja S."/>
            <person name="Hansen M."/>
            <person name="Howarth C."/>
            <person name="Imamovic A."/>
            <person name="Ireland A."/>
            <person name="Larimer J."/>
            <person name="McCowan C."/>
            <person name="Murphy C."/>
            <person name="Pearson M."/>
            <person name="Poon T.W."/>
            <person name="Priest M."/>
            <person name="Roberts A."/>
            <person name="Saif S."/>
            <person name="Shea T."/>
            <person name="Sisk P."/>
            <person name="Sykes S."/>
            <person name="Wortman J."/>
            <person name="Nusbaum C."/>
            <person name="Birren B."/>
        </authorList>
    </citation>
    <scope>NUCLEOTIDE SEQUENCE [LARGE SCALE GENOMIC DNA]</scope>
    <source>
        <strain evidence="6">MINIMUS1</strain>
    </source>
</reference>